<evidence type="ECO:0000256" key="9">
    <source>
        <dbReference type="ARBA" id="ARBA00034078"/>
    </source>
</evidence>
<dbReference type="PROSITE" id="PS51318">
    <property type="entry name" value="TAT"/>
    <property type="match status" value="1"/>
</dbReference>
<dbReference type="InterPro" id="IPR017941">
    <property type="entry name" value="Rieske_2Fe-2S"/>
</dbReference>
<feature type="chain" id="PRO_5012265158" description="Cytochrome bc1 complex Rieske iron-sulfur subunit" evidence="11">
    <location>
        <begin position="31"/>
        <end position="166"/>
    </location>
</feature>
<evidence type="ECO:0000313" key="13">
    <source>
        <dbReference type="EMBL" id="OYO23128.1"/>
    </source>
</evidence>
<dbReference type="InterPro" id="IPR006311">
    <property type="entry name" value="TAT_signal"/>
</dbReference>
<keyword evidence="4" id="KW-0479">Metal-binding</keyword>
<keyword evidence="6" id="KW-0411">Iron-sulfur</keyword>
<dbReference type="InterPro" id="IPR005805">
    <property type="entry name" value="Rieske_Fe-S_prot_C"/>
</dbReference>
<feature type="compositionally biased region" description="Low complexity" evidence="10">
    <location>
        <begin position="35"/>
        <end position="52"/>
    </location>
</feature>
<evidence type="ECO:0000256" key="6">
    <source>
        <dbReference type="ARBA" id="ARBA00023014"/>
    </source>
</evidence>
<dbReference type="InterPro" id="IPR014349">
    <property type="entry name" value="Rieske_Fe-S_prot"/>
</dbReference>
<dbReference type="GO" id="GO:0004497">
    <property type="term" value="F:monooxygenase activity"/>
    <property type="evidence" value="ECO:0007669"/>
    <property type="project" value="UniProtKB-ARBA"/>
</dbReference>
<reference evidence="13 14" key="1">
    <citation type="submission" date="2017-07" db="EMBL/GenBank/DDBJ databases">
        <title>Draft whole genome sequences of clinical Proprionibacteriaceae strains.</title>
        <authorList>
            <person name="Bernier A.-M."/>
            <person name="Bernard K."/>
            <person name="Domingo M.-C."/>
        </authorList>
    </citation>
    <scope>NUCLEOTIDE SEQUENCE [LARGE SCALE GENOMIC DNA]</scope>
    <source>
        <strain evidence="13 14">NML 130396</strain>
    </source>
</reference>
<gene>
    <name evidence="13" type="ORF">CGZ93_06620</name>
</gene>
<evidence type="ECO:0000256" key="10">
    <source>
        <dbReference type="SAM" id="MobiDB-lite"/>
    </source>
</evidence>
<dbReference type="PROSITE" id="PS51257">
    <property type="entry name" value="PROKAR_LIPOPROTEIN"/>
    <property type="match status" value="1"/>
</dbReference>
<dbReference type="GO" id="GO:0046872">
    <property type="term" value="F:metal ion binding"/>
    <property type="evidence" value="ECO:0007669"/>
    <property type="project" value="UniProtKB-KW"/>
</dbReference>
<accession>A0A255H5Z6</accession>
<feature type="region of interest" description="Disordered" evidence="10">
    <location>
        <begin position="29"/>
        <end position="73"/>
    </location>
</feature>
<feature type="signal peptide" evidence="11">
    <location>
        <begin position="1"/>
        <end position="30"/>
    </location>
</feature>
<keyword evidence="14" id="KW-1185">Reference proteome</keyword>
<dbReference type="OrthoDB" id="25106at2"/>
<keyword evidence="5" id="KW-0408">Iron</keyword>
<organism evidence="13 14">
    <name type="scientific">Enemella dayhoffiae</name>
    <dbReference type="NCBI Taxonomy" id="2016507"/>
    <lineage>
        <taxon>Bacteria</taxon>
        <taxon>Bacillati</taxon>
        <taxon>Actinomycetota</taxon>
        <taxon>Actinomycetes</taxon>
        <taxon>Propionibacteriales</taxon>
        <taxon>Propionibacteriaceae</taxon>
        <taxon>Enemella</taxon>
    </lineage>
</organism>
<dbReference type="SUPFAM" id="SSF50022">
    <property type="entry name" value="ISP domain"/>
    <property type="match status" value="1"/>
</dbReference>
<evidence type="ECO:0000256" key="7">
    <source>
        <dbReference type="ARBA" id="ARBA00023157"/>
    </source>
</evidence>
<evidence type="ECO:0000256" key="8">
    <source>
        <dbReference type="ARBA" id="ARBA00029586"/>
    </source>
</evidence>
<evidence type="ECO:0000256" key="4">
    <source>
        <dbReference type="ARBA" id="ARBA00022723"/>
    </source>
</evidence>
<dbReference type="PROSITE" id="PS51296">
    <property type="entry name" value="RIESKE"/>
    <property type="match status" value="1"/>
</dbReference>
<dbReference type="GO" id="GO:0051537">
    <property type="term" value="F:2 iron, 2 sulfur cluster binding"/>
    <property type="evidence" value="ECO:0007669"/>
    <property type="project" value="UniProtKB-KW"/>
</dbReference>
<evidence type="ECO:0000259" key="12">
    <source>
        <dbReference type="PROSITE" id="PS51296"/>
    </source>
</evidence>
<evidence type="ECO:0000256" key="11">
    <source>
        <dbReference type="SAM" id="SignalP"/>
    </source>
</evidence>
<name>A0A255H5Z6_9ACTN</name>
<dbReference type="InterPro" id="IPR036922">
    <property type="entry name" value="Rieske_2Fe-2S_sf"/>
</dbReference>
<proteinExistence type="predicted"/>
<comment type="cofactor">
    <cofactor evidence="9">
        <name>[2Fe-2S] cluster</name>
        <dbReference type="ChEBI" id="CHEBI:190135"/>
    </cofactor>
</comment>
<dbReference type="PRINTS" id="PR00162">
    <property type="entry name" value="RIESKE"/>
</dbReference>
<evidence type="ECO:0000256" key="1">
    <source>
        <dbReference type="ARBA" id="ARBA00002494"/>
    </source>
</evidence>
<protein>
    <recommendedName>
        <fullName evidence="2">Cytochrome bc1 complex Rieske iron-sulfur subunit</fullName>
    </recommendedName>
    <alternativeName>
        <fullName evidence="8">Cytochrome bc1 reductase complex subunit QcrA</fullName>
    </alternativeName>
</protein>
<evidence type="ECO:0000256" key="3">
    <source>
        <dbReference type="ARBA" id="ARBA00022714"/>
    </source>
</evidence>
<dbReference type="FunFam" id="2.102.10.10:FF:000016">
    <property type="entry name" value="Nitrite reductase/ring-hydroxylating ferredoxin subunit"/>
    <property type="match status" value="1"/>
</dbReference>
<dbReference type="RefSeq" id="WP_094363361.1">
    <property type="nucleotide sequence ID" value="NZ_NMVQ01000008.1"/>
</dbReference>
<feature type="domain" description="Rieske" evidence="12">
    <location>
        <begin position="74"/>
        <end position="165"/>
    </location>
</feature>
<dbReference type="PANTHER" id="PTHR10134">
    <property type="entry name" value="CYTOCHROME B-C1 COMPLEX SUBUNIT RIESKE, MITOCHONDRIAL"/>
    <property type="match status" value="1"/>
</dbReference>
<evidence type="ECO:0000256" key="2">
    <source>
        <dbReference type="ARBA" id="ARBA00015816"/>
    </source>
</evidence>
<dbReference type="EMBL" id="NMVQ01000008">
    <property type="protein sequence ID" value="OYO23128.1"/>
    <property type="molecule type" value="Genomic_DNA"/>
</dbReference>
<dbReference type="GO" id="GO:0016705">
    <property type="term" value="F:oxidoreductase activity, acting on paired donors, with incorporation or reduction of molecular oxygen"/>
    <property type="evidence" value="ECO:0007669"/>
    <property type="project" value="UniProtKB-ARBA"/>
</dbReference>
<dbReference type="Pfam" id="PF00355">
    <property type="entry name" value="Rieske"/>
    <property type="match status" value="1"/>
</dbReference>
<keyword evidence="11" id="KW-0732">Signal</keyword>
<keyword evidence="7" id="KW-1015">Disulfide bond</keyword>
<dbReference type="AlphaFoldDB" id="A0A255H5Z6"/>
<keyword evidence="3" id="KW-0001">2Fe-2S</keyword>
<dbReference type="Proteomes" id="UP000216311">
    <property type="component" value="Unassembled WGS sequence"/>
</dbReference>
<comment type="function">
    <text evidence="1">Iron-sulfur subunit of the cytochrome bc1 complex, an essential component of the respiratory electron transport chain required for ATP synthesis. The bc1 complex catalyzes the oxidation of menaquinol and the reduction of cytochrome c in the respiratory chain. The bc1 complex operates through a Q-cycle mechanism that couples electron transfer to generation of the proton gradient that drives ATP synthesis.</text>
</comment>
<dbReference type="GO" id="GO:0016020">
    <property type="term" value="C:membrane"/>
    <property type="evidence" value="ECO:0007669"/>
    <property type="project" value="InterPro"/>
</dbReference>
<comment type="caution">
    <text evidence="13">The sequence shown here is derived from an EMBL/GenBank/DDBJ whole genome shotgun (WGS) entry which is preliminary data.</text>
</comment>
<feature type="compositionally biased region" description="Gly residues" evidence="10">
    <location>
        <begin position="53"/>
        <end position="66"/>
    </location>
</feature>
<evidence type="ECO:0000313" key="14">
    <source>
        <dbReference type="Proteomes" id="UP000216311"/>
    </source>
</evidence>
<sequence>MTTSRRGVLTATLGLSALAVGGLTACSSGAGSQNTRTTAPAGGAATPASQAPTGGGTSATPTGGGTTPSSPVAGALAKTADVPVGGGKILTAERMVLTQPSAGQFVGLSGICPHQGCMVSSLRGASIVCGCHGSQFGLDGAVQRGPSNKPLEKVNVKVDGDSIVKA</sequence>
<dbReference type="CDD" id="cd03467">
    <property type="entry name" value="Rieske"/>
    <property type="match status" value="1"/>
</dbReference>
<evidence type="ECO:0000256" key="5">
    <source>
        <dbReference type="ARBA" id="ARBA00023004"/>
    </source>
</evidence>
<dbReference type="Gene3D" id="2.102.10.10">
    <property type="entry name" value="Rieske [2Fe-2S] iron-sulphur domain"/>
    <property type="match status" value="1"/>
</dbReference>